<dbReference type="Proteomes" id="UP000756132">
    <property type="component" value="Chromosome 12"/>
</dbReference>
<dbReference type="InterPro" id="IPR029058">
    <property type="entry name" value="AB_hydrolase_fold"/>
</dbReference>
<dbReference type="GO" id="GO:0008308">
    <property type="term" value="F:voltage-gated monoatomic anion channel activity"/>
    <property type="evidence" value="ECO:0007669"/>
    <property type="project" value="InterPro"/>
</dbReference>
<evidence type="ECO:0000256" key="2">
    <source>
        <dbReference type="ARBA" id="ARBA00022801"/>
    </source>
</evidence>
<dbReference type="Pfam" id="PF01459">
    <property type="entry name" value="Porin_3"/>
    <property type="match status" value="1"/>
</dbReference>
<dbReference type="InterPro" id="IPR019826">
    <property type="entry name" value="Carboxylesterase_B_AS"/>
</dbReference>
<protein>
    <submittedName>
        <fullName evidence="5">Mitochondrial outer membrane protein porin</fullName>
    </submittedName>
</protein>
<proteinExistence type="inferred from homology"/>
<evidence type="ECO:0000313" key="6">
    <source>
        <dbReference type="Proteomes" id="UP000756132"/>
    </source>
</evidence>
<name>A0A9Q8UVV3_PASFU</name>
<dbReference type="InterPro" id="IPR002018">
    <property type="entry name" value="CarbesteraseB"/>
</dbReference>
<dbReference type="InterPro" id="IPR027246">
    <property type="entry name" value="Porin_Euk/Tom40"/>
</dbReference>
<dbReference type="InterPro" id="IPR050309">
    <property type="entry name" value="Type-B_Carboxylest/Lipase"/>
</dbReference>
<dbReference type="InterPro" id="IPR019819">
    <property type="entry name" value="Carboxylesterase_B_CS"/>
</dbReference>
<keyword evidence="6" id="KW-1185">Reference proteome</keyword>
<comment type="similarity">
    <text evidence="1">Belongs to the type-B carboxylesterase/lipase family.</text>
</comment>
<sequence>MAMSTMLYHEHDALRTDGSSINEAQHPSPASHRPNTRSPPNTRKMSLFEKSADKLHAPVAALQLPIPAFGDISKAANDLINKDFYHTAQATLDVKLKAPNGTNVNVKGKQGFDGVTSGSIEGKHTLKPQGRQTPYLTPSDSDDSDVVQTPARRQKRDAGFLTSYSMVMRLPAPLRTHLALFVMSKPNGDDAQNIYGLTLRHRKGVTITQSWNTGSLLDSKVELADVVAPGVKVDLQNLWNPAKEGSAAQKVNLAFKNPNVHSRAFLNYATAKGNVDAVIDVTAGSDGFLVGGEAGYDVQKAAVTRYSLGIGYQSPTYTASIIGTQNLSVIAASYYQKVNPAVEVGAKAGYDVQAQKANGLELASKYKLDALSFAKAKINDRGIAALAYSTKLNAGTTIGLGLSLDTNKLNEAGHKIGTSLTFEGHIGIRYAKPPLGPIRFARPQDPEVTEGVQMADSHGAYCLKTKGGPPTSEMDEDCLFLDVYAPTGAGLGTTPVFFFVQGGGFNSNAGPNFNGSGIVVAGNMEVVVVVFNYRVGPYGFLAGKEVGDINNGLHDQRKALEWVQQYIPLFGGNSSHVVLAGDSAGAQSVTLHTTAYGGRNDNLFHAIAAESQSFSALRTVEESQFAYNNLVIRAECYTEADTLACLRNLSAKALQKVNVNTEFPTAQSPPLYMYGPVLDYDFISDYTYRAYAQGNFIKVPAIYGDDTNEGTGFVPNDTASYAETTKFLQSQFPDLTLSHLGKIQEFYPVENTPYFPDTGRFWRQASDAYGELRYICPGINVSAEYARQGVPVWNYRWNVIDPPSNLDGNGVRHTIEVNAIFGPENTQGQAPASYYPGQVNWGIVEIVQGYWTSFIRTFNPNTLRVPGTPEWEQFAGMRRLKFETGAMEMESVPEGQRERCGYLAGIGVELKQ</sequence>
<reference evidence="5" key="2">
    <citation type="journal article" date="2022" name="Microb. Genom.">
        <title>A chromosome-scale genome assembly of the tomato pathogen Cladosporium fulvum reveals a compartmentalized genome architecture and the presence of a dispensable chromosome.</title>
        <authorList>
            <person name="Zaccaron A.Z."/>
            <person name="Chen L.H."/>
            <person name="Samaras A."/>
            <person name="Stergiopoulos I."/>
        </authorList>
    </citation>
    <scope>NUCLEOTIDE SEQUENCE</scope>
    <source>
        <strain evidence="5">Race5_Kim</strain>
    </source>
</reference>
<dbReference type="Pfam" id="PF00135">
    <property type="entry name" value="COesterase"/>
    <property type="match status" value="1"/>
</dbReference>
<dbReference type="EMBL" id="CP090174">
    <property type="protein sequence ID" value="UJO24371.1"/>
    <property type="molecule type" value="Genomic_DNA"/>
</dbReference>
<dbReference type="InterPro" id="IPR023614">
    <property type="entry name" value="Porin_dom_sf"/>
</dbReference>
<dbReference type="KEGG" id="ffu:CLAFUR5_13447"/>
<feature type="domain" description="Carboxylesterase type B" evidence="4">
    <location>
        <begin position="421"/>
        <end position="876"/>
    </location>
</feature>
<dbReference type="GO" id="GO:0005741">
    <property type="term" value="C:mitochondrial outer membrane"/>
    <property type="evidence" value="ECO:0007669"/>
    <property type="project" value="InterPro"/>
</dbReference>
<evidence type="ECO:0000259" key="4">
    <source>
        <dbReference type="Pfam" id="PF00135"/>
    </source>
</evidence>
<dbReference type="GeneID" id="71993325"/>
<dbReference type="PANTHER" id="PTHR11559">
    <property type="entry name" value="CARBOXYLESTERASE"/>
    <property type="match status" value="1"/>
</dbReference>
<dbReference type="GO" id="GO:0016787">
    <property type="term" value="F:hydrolase activity"/>
    <property type="evidence" value="ECO:0007669"/>
    <property type="project" value="UniProtKB-KW"/>
</dbReference>
<dbReference type="Gene3D" id="3.40.50.1820">
    <property type="entry name" value="alpha/beta hydrolase"/>
    <property type="match status" value="1"/>
</dbReference>
<evidence type="ECO:0000256" key="1">
    <source>
        <dbReference type="ARBA" id="ARBA00005964"/>
    </source>
</evidence>
<evidence type="ECO:0000313" key="5">
    <source>
        <dbReference type="EMBL" id="UJO24371.1"/>
    </source>
</evidence>
<dbReference type="SUPFAM" id="SSF53474">
    <property type="entry name" value="alpha/beta-Hydrolases"/>
    <property type="match status" value="1"/>
</dbReference>
<dbReference type="PROSITE" id="PS00941">
    <property type="entry name" value="CARBOXYLESTERASE_B_2"/>
    <property type="match status" value="1"/>
</dbReference>
<feature type="region of interest" description="Disordered" evidence="3">
    <location>
        <begin position="108"/>
        <end position="151"/>
    </location>
</feature>
<dbReference type="RefSeq" id="XP_047768737.1">
    <property type="nucleotide sequence ID" value="XM_047912595.1"/>
</dbReference>
<dbReference type="OrthoDB" id="408631at2759"/>
<organism evidence="5 6">
    <name type="scientific">Passalora fulva</name>
    <name type="common">Tomato leaf mold</name>
    <name type="synonym">Cladosporium fulvum</name>
    <dbReference type="NCBI Taxonomy" id="5499"/>
    <lineage>
        <taxon>Eukaryota</taxon>
        <taxon>Fungi</taxon>
        <taxon>Dikarya</taxon>
        <taxon>Ascomycota</taxon>
        <taxon>Pezizomycotina</taxon>
        <taxon>Dothideomycetes</taxon>
        <taxon>Dothideomycetidae</taxon>
        <taxon>Mycosphaerellales</taxon>
        <taxon>Mycosphaerellaceae</taxon>
        <taxon>Fulvia</taxon>
    </lineage>
</organism>
<feature type="region of interest" description="Disordered" evidence="3">
    <location>
        <begin position="19"/>
        <end position="44"/>
    </location>
</feature>
<reference evidence="5" key="1">
    <citation type="submission" date="2021-12" db="EMBL/GenBank/DDBJ databases">
        <authorList>
            <person name="Zaccaron A."/>
            <person name="Stergiopoulos I."/>
        </authorList>
    </citation>
    <scope>NUCLEOTIDE SEQUENCE</scope>
    <source>
        <strain evidence="5">Race5_Kim</strain>
    </source>
</reference>
<dbReference type="InterPro" id="IPR001925">
    <property type="entry name" value="Porin_Euk"/>
</dbReference>
<dbReference type="CDD" id="cd07306">
    <property type="entry name" value="Porin3_VDAC"/>
    <property type="match status" value="1"/>
</dbReference>
<keyword evidence="2" id="KW-0378">Hydrolase</keyword>
<evidence type="ECO:0000256" key="3">
    <source>
        <dbReference type="SAM" id="MobiDB-lite"/>
    </source>
</evidence>
<feature type="compositionally biased region" description="Polar residues" evidence="3">
    <location>
        <begin position="130"/>
        <end position="139"/>
    </location>
</feature>
<dbReference type="PROSITE" id="PS00122">
    <property type="entry name" value="CARBOXYLESTERASE_B_1"/>
    <property type="match status" value="1"/>
</dbReference>
<gene>
    <name evidence="5" type="ORF">CLAFUR5_13447</name>
</gene>
<dbReference type="PROSITE" id="PS00558">
    <property type="entry name" value="EUKARYOTIC_PORIN"/>
    <property type="match status" value="1"/>
</dbReference>
<dbReference type="Gene3D" id="2.40.160.10">
    <property type="entry name" value="Porin"/>
    <property type="match status" value="1"/>
</dbReference>
<dbReference type="AlphaFoldDB" id="A0A9Q8UVV3"/>
<accession>A0A9Q8UVV3</accession>